<dbReference type="Gene3D" id="3.50.50.60">
    <property type="entry name" value="FAD/NAD(P)-binding domain"/>
    <property type="match status" value="1"/>
</dbReference>
<dbReference type="InterPro" id="IPR006076">
    <property type="entry name" value="FAD-dep_OxRdtase"/>
</dbReference>
<dbReference type="Gene3D" id="3.30.9.10">
    <property type="entry name" value="D-Amino Acid Oxidase, subunit A, domain 2"/>
    <property type="match status" value="1"/>
</dbReference>
<comment type="function">
    <text evidence="3">Required for the assembly of the mitochondrial membrane respiratory chain NADH dehydrogenase (Complex I). Involved in mid-late stages of complex I assembly.</text>
</comment>
<gene>
    <name evidence="5" type="ORF">M6B38_308845</name>
</gene>
<name>A0AAX6HJD2_IRIPA</name>
<proteinExistence type="predicted"/>
<protein>
    <recommendedName>
        <fullName evidence="2">FAD-dependent oxidoreductase domain-containing protein 1</fullName>
    </recommendedName>
</protein>
<dbReference type="GO" id="GO:0016491">
    <property type="term" value="F:oxidoreductase activity"/>
    <property type="evidence" value="ECO:0007669"/>
    <property type="project" value="UniProtKB-KW"/>
</dbReference>
<dbReference type="SUPFAM" id="SSF54373">
    <property type="entry name" value="FAD-linked reductases, C-terminal domain"/>
    <property type="match status" value="1"/>
</dbReference>
<dbReference type="PANTHER" id="PTHR13847:SF287">
    <property type="entry name" value="FAD-DEPENDENT OXIDOREDUCTASE DOMAIN-CONTAINING PROTEIN 1"/>
    <property type="match status" value="1"/>
</dbReference>
<dbReference type="PANTHER" id="PTHR13847">
    <property type="entry name" value="SARCOSINE DEHYDROGENASE-RELATED"/>
    <property type="match status" value="1"/>
</dbReference>
<evidence type="ECO:0000256" key="2">
    <source>
        <dbReference type="ARBA" id="ARBA00039785"/>
    </source>
</evidence>
<evidence type="ECO:0000259" key="4">
    <source>
        <dbReference type="Pfam" id="PF01266"/>
    </source>
</evidence>
<reference evidence="5" key="1">
    <citation type="journal article" date="2023" name="GigaByte">
        <title>Genome assembly of the bearded iris, Iris pallida Lam.</title>
        <authorList>
            <person name="Bruccoleri R.E."/>
            <person name="Oakeley E.J."/>
            <person name="Faust A.M.E."/>
            <person name="Altorfer M."/>
            <person name="Dessus-Babus S."/>
            <person name="Burckhardt D."/>
            <person name="Oertli M."/>
            <person name="Naumann U."/>
            <person name="Petersen F."/>
            <person name="Wong J."/>
        </authorList>
    </citation>
    <scope>NUCLEOTIDE SEQUENCE</scope>
    <source>
        <strain evidence="5">GSM-AAB239-AS_SAM_17_03QT</strain>
    </source>
</reference>
<dbReference type="GO" id="GO:0005737">
    <property type="term" value="C:cytoplasm"/>
    <property type="evidence" value="ECO:0007669"/>
    <property type="project" value="TreeGrafter"/>
</dbReference>
<keyword evidence="1" id="KW-0560">Oxidoreductase</keyword>
<evidence type="ECO:0000256" key="3">
    <source>
        <dbReference type="ARBA" id="ARBA00046185"/>
    </source>
</evidence>
<feature type="domain" description="FAD dependent oxidoreductase" evidence="4">
    <location>
        <begin position="46"/>
        <end position="433"/>
    </location>
</feature>
<organism evidence="5 6">
    <name type="scientific">Iris pallida</name>
    <name type="common">Sweet iris</name>
    <dbReference type="NCBI Taxonomy" id="29817"/>
    <lineage>
        <taxon>Eukaryota</taxon>
        <taxon>Viridiplantae</taxon>
        <taxon>Streptophyta</taxon>
        <taxon>Embryophyta</taxon>
        <taxon>Tracheophyta</taxon>
        <taxon>Spermatophyta</taxon>
        <taxon>Magnoliopsida</taxon>
        <taxon>Liliopsida</taxon>
        <taxon>Asparagales</taxon>
        <taxon>Iridaceae</taxon>
        <taxon>Iridoideae</taxon>
        <taxon>Irideae</taxon>
        <taxon>Iris</taxon>
    </lineage>
</organism>
<dbReference type="InterPro" id="IPR036188">
    <property type="entry name" value="FAD/NAD-bd_sf"/>
</dbReference>
<evidence type="ECO:0000313" key="5">
    <source>
        <dbReference type="EMBL" id="KAJ6840963.1"/>
    </source>
</evidence>
<reference evidence="5" key="2">
    <citation type="submission" date="2023-04" db="EMBL/GenBank/DDBJ databases">
        <authorList>
            <person name="Bruccoleri R.E."/>
            <person name="Oakeley E.J."/>
            <person name="Faust A.-M."/>
            <person name="Dessus-Babus S."/>
            <person name="Altorfer M."/>
            <person name="Burckhardt D."/>
            <person name="Oertli M."/>
            <person name="Naumann U."/>
            <person name="Petersen F."/>
            <person name="Wong J."/>
        </authorList>
    </citation>
    <scope>NUCLEOTIDE SEQUENCE</scope>
    <source>
        <strain evidence="5">GSM-AAB239-AS_SAM_17_03QT</strain>
        <tissue evidence="5">Leaf</tissue>
    </source>
</reference>
<dbReference type="Pfam" id="PF01266">
    <property type="entry name" value="DAO"/>
    <property type="match status" value="1"/>
</dbReference>
<comment type="caution">
    <text evidence="5">The sequence shown here is derived from an EMBL/GenBank/DDBJ whole genome shotgun (WGS) entry which is preliminary data.</text>
</comment>
<keyword evidence="6" id="KW-1185">Reference proteome</keyword>
<dbReference type="SUPFAM" id="SSF51905">
    <property type="entry name" value="FAD/NAD(P)-binding domain"/>
    <property type="match status" value="1"/>
</dbReference>
<evidence type="ECO:0000256" key="1">
    <source>
        <dbReference type="ARBA" id="ARBA00023002"/>
    </source>
</evidence>
<dbReference type="AlphaFoldDB" id="A0AAX6HJD2"/>
<dbReference type="EMBL" id="JANAVB010008999">
    <property type="protein sequence ID" value="KAJ6840963.1"/>
    <property type="molecule type" value="Genomic_DNA"/>
</dbReference>
<dbReference type="Proteomes" id="UP001140949">
    <property type="component" value="Unassembled WGS sequence"/>
</dbReference>
<sequence length="453" mass="49010">MESIIARSSLGINLGSPKWRRPIRIGRPRSTVASVSSSALPKSEHDVVVVGAGIIGLSIARQLLLTSHLSVAVVDSGVPCSGATGAGQGYIWMAHLTPGSSTWELSMRSKQLWQELAESIEGKGLDPLQELGWKKTGSLLIGRTSEDLAMLEERAKLLSQAGVTAEYLPSTSLLSKEPALDVGMEAGAAFLPDDCQLDAFQTVAFIRKGNEHYASDGRYTEFYNNPAISILRSENGMVEAIQTSHNILYCKKSLVIAAGAWSGSLMQSLVKEDVLPRVPVKPRKGHLLVLENFNEIHLNHGLMEVGYIGHQVTNLLPTEDDSKKNMTSISMTATVDMNGNLLLGSSRQFTGFNREIDYSITKRIWDRAGEFFPTLRAMSPKLNQIRIGHRPYMPDGKPVIGPVPGMPKVLLASGHEGSGLCMALGTAEMVSDMILGNTEKVDSAPFSIQGRSS</sequence>
<accession>A0AAX6HJD2</accession>
<evidence type="ECO:0000313" key="6">
    <source>
        <dbReference type="Proteomes" id="UP001140949"/>
    </source>
</evidence>